<dbReference type="InterPro" id="IPR001117">
    <property type="entry name" value="Cu-oxidase_2nd"/>
</dbReference>
<dbReference type="EMBL" id="JAEACU010000003">
    <property type="protein sequence ID" value="KAH7537025.1"/>
    <property type="molecule type" value="Genomic_DNA"/>
</dbReference>
<reference evidence="5" key="1">
    <citation type="journal article" date="2021" name="Front. Plant Sci.">
        <title>Chromosome-Scale Genome Assembly for Chinese Sour Jujube and Insights Into Its Genome Evolution and Domestication Signature.</title>
        <authorList>
            <person name="Shen L.-Y."/>
            <person name="Luo H."/>
            <person name="Wang X.-L."/>
            <person name="Wang X.-M."/>
            <person name="Qiu X.-J."/>
            <person name="Liu H."/>
            <person name="Zhou S.-S."/>
            <person name="Jia K.-H."/>
            <person name="Nie S."/>
            <person name="Bao Y.-T."/>
            <person name="Zhang R.-G."/>
            <person name="Yun Q.-Z."/>
            <person name="Chai Y.-H."/>
            <person name="Lu J.-Y."/>
            <person name="Li Y."/>
            <person name="Zhao S.-W."/>
            <person name="Mao J.-F."/>
            <person name="Jia S.-G."/>
            <person name="Mao Y.-M."/>
        </authorList>
    </citation>
    <scope>NUCLEOTIDE SEQUENCE</scope>
    <source>
        <strain evidence="5">AT0</strain>
        <tissue evidence="5">Leaf</tissue>
    </source>
</reference>
<proteinExistence type="inferred from homology"/>
<dbReference type="Pfam" id="PF07731">
    <property type="entry name" value="Cu-oxidase_2"/>
    <property type="match status" value="1"/>
</dbReference>
<sequence length="399" mass="44454">MEASQVQPFMSGKEIQHLLISIIMANMVSLFTASRYDEDLKEAIDKATASGGGPPEVDRFTINGWQGDSYACYGIASWYDEDLKEAIDLATASGGGPPEVYGSTINGWQGDSYDCSGIENTTYHLHVKYNKTYLLLVVNAIMNEEMFFWNCQTQLYCASTRCFTHQAVQHKLHNDNSWTNHGHLVHCKSSSRDNFTCQIKSLANKDYPVNVPKHVDKSIYMTIAVNQINCTNQSCAGPNHNRIAASLTNISFHTPTLDILHAYYWTDFPEKPPHYFNFTAEDNSNSLYEFNPVVGTNVTKVKYGEAVETVFQGTGLGGAQNHPIHLHGFSFYLVGTGVPKNGWATIRFIADNPEVYFMHCHIEENASWGMGTVIVVENGPTEQTSIRQPPSYVPSCSLS</sequence>
<dbReference type="GO" id="GO:0005507">
    <property type="term" value="F:copper ion binding"/>
    <property type="evidence" value="ECO:0007669"/>
    <property type="project" value="InterPro"/>
</dbReference>
<dbReference type="GO" id="GO:0016491">
    <property type="term" value="F:oxidoreductase activity"/>
    <property type="evidence" value="ECO:0007669"/>
    <property type="project" value="InterPro"/>
</dbReference>
<evidence type="ECO:0000259" key="4">
    <source>
        <dbReference type="Pfam" id="PF07731"/>
    </source>
</evidence>
<gene>
    <name evidence="5" type="ORF">FEM48_Zijuj03G0048500</name>
</gene>
<evidence type="ECO:0000259" key="3">
    <source>
        <dbReference type="Pfam" id="PF00394"/>
    </source>
</evidence>
<dbReference type="PANTHER" id="PTHR11709:SF410">
    <property type="entry name" value="LACCASE"/>
    <property type="match status" value="1"/>
</dbReference>
<comment type="similarity">
    <text evidence="1">Belongs to the multicopper oxidase family.</text>
</comment>
<dbReference type="InterPro" id="IPR045087">
    <property type="entry name" value="Cu-oxidase_fam"/>
</dbReference>
<evidence type="ECO:0000313" key="6">
    <source>
        <dbReference type="Proteomes" id="UP000813462"/>
    </source>
</evidence>
<evidence type="ECO:0000256" key="1">
    <source>
        <dbReference type="ARBA" id="ARBA00010609"/>
    </source>
</evidence>
<name>A0A978VNA0_ZIZJJ</name>
<accession>A0A978VNA0</accession>
<feature type="domain" description="Plastocyanin-like" evidence="3">
    <location>
        <begin position="75"/>
        <end position="149"/>
    </location>
</feature>
<dbReference type="AlphaFoldDB" id="A0A978VNA0"/>
<dbReference type="InterPro" id="IPR011706">
    <property type="entry name" value="Cu-oxidase_C"/>
</dbReference>
<protein>
    <submittedName>
        <fullName evidence="5">Uncharacterized protein</fullName>
    </submittedName>
</protein>
<comment type="caution">
    <text evidence="5">The sequence shown here is derived from an EMBL/GenBank/DDBJ whole genome shotgun (WGS) entry which is preliminary data.</text>
</comment>
<evidence type="ECO:0000256" key="2">
    <source>
        <dbReference type="ARBA" id="ARBA00023180"/>
    </source>
</evidence>
<evidence type="ECO:0000313" key="5">
    <source>
        <dbReference type="EMBL" id="KAH7537025.1"/>
    </source>
</evidence>
<organism evidence="5 6">
    <name type="scientific">Ziziphus jujuba var. spinosa</name>
    <dbReference type="NCBI Taxonomy" id="714518"/>
    <lineage>
        <taxon>Eukaryota</taxon>
        <taxon>Viridiplantae</taxon>
        <taxon>Streptophyta</taxon>
        <taxon>Embryophyta</taxon>
        <taxon>Tracheophyta</taxon>
        <taxon>Spermatophyta</taxon>
        <taxon>Magnoliopsida</taxon>
        <taxon>eudicotyledons</taxon>
        <taxon>Gunneridae</taxon>
        <taxon>Pentapetalae</taxon>
        <taxon>rosids</taxon>
        <taxon>fabids</taxon>
        <taxon>Rosales</taxon>
        <taxon>Rhamnaceae</taxon>
        <taxon>Paliureae</taxon>
        <taxon>Ziziphus</taxon>
    </lineage>
</organism>
<dbReference type="Gene3D" id="2.60.40.420">
    <property type="entry name" value="Cupredoxins - blue copper proteins"/>
    <property type="match status" value="2"/>
</dbReference>
<dbReference type="Proteomes" id="UP000813462">
    <property type="component" value="Unassembled WGS sequence"/>
</dbReference>
<dbReference type="PANTHER" id="PTHR11709">
    <property type="entry name" value="MULTI-COPPER OXIDASE"/>
    <property type="match status" value="1"/>
</dbReference>
<dbReference type="SUPFAM" id="SSF49503">
    <property type="entry name" value="Cupredoxins"/>
    <property type="match status" value="1"/>
</dbReference>
<feature type="domain" description="Plastocyanin-like" evidence="4">
    <location>
        <begin position="268"/>
        <end position="378"/>
    </location>
</feature>
<dbReference type="Pfam" id="PF00394">
    <property type="entry name" value="Cu-oxidase"/>
    <property type="match status" value="1"/>
</dbReference>
<dbReference type="InterPro" id="IPR008972">
    <property type="entry name" value="Cupredoxin"/>
</dbReference>
<keyword evidence="2" id="KW-0325">Glycoprotein</keyword>